<dbReference type="EMBL" id="AP018216">
    <property type="protein sequence ID" value="BAY67253.1"/>
    <property type="molecule type" value="Genomic_DNA"/>
</dbReference>
<evidence type="ECO:0000256" key="1">
    <source>
        <dbReference type="ARBA" id="ARBA00004141"/>
    </source>
</evidence>
<evidence type="ECO:0000313" key="7">
    <source>
        <dbReference type="EMBL" id="BAY67253.1"/>
    </source>
</evidence>
<dbReference type="GO" id="GO:0016020">
    <property type="term" value="C:membrane"/>
    <property type="evidence" value="ECO:0007669"/>
    <property type="project" value="UniProtKB-SubCell"/>
</dbReference>
<gene>
    <name evidence="7" type="ORF">NIES23_00250</name>
</gene>
<accession>A0A1Z4KEG8</accession>
<name>A0A1Z4KEG8_ANAVA</name>
<keyword evidence="5 6" id="KW-0472">Membrane</keyword>
<dbReference type="Proteomes" id="UP000217507">
    <property type="component" value="Chromosome"/>
</dbReference>
<organism evidence="7 8">
    <name type="scientific">Trichormus variabilis NIES-23</name>
    <dbReference type="NCBI Taxonomy" id="1973479"/>
    <lineage>
        <taxon>Bacteria</taxon>
        <taxon>Bacillati</taxon>
        <taxon>Cyanobacteriota</taxon>
        <taxon>Cyanophyceae</taxon>
        <taxon>Nostocales</taxon>
        <taxon>Nostocaceae</taxon>
        <taxon>Trichormus</taxon>
    </lineage>
</organism>
<evidence type="ECO:0000256" key="2">
    <source>
        <dbReference type="ARBA" id="ARBA00009773"/>
    </source>
</evidence>
<dbReference type="Pfam" id="PF01594">
    <property type="entry name" value="AI-2E_transport"/>
    <property type="match status" value="1"/>
</dbReference>
<evidence type="ECO:0000256" key="4">
    <source>
        <dbReference type="ARBA" id="ARBA00022989"/>
    </source>
</evidence>
<dbReference type="AlphaFoldDB" id="A0A1Z4KEG8"/>
<feature type="transmembrane region" description="Helical" evidence="6">
    <location>
        <begin position="55"/>
        <end position="77"/>
    </location>
</feature>
<sequence>MLLAEIAGVFDLTPGIGATIGITLVSLIACVLLQQVEENLLMPRIMQGSINMNPVFMFFALLVGAKVAGLVGVFLSIPLA</sequence>
<proteinExistence type="inferred from homology"/>
<protein>
    <submittedName>
        <fullName evidence="7">Uncharacterized protein</fullName>
    </submittedName>
</protein>
<evidence type="ECO:0000313" key="8">
    <source>
        <dbReference type="Proteomes" id="UP000217507"/>
    </source>
</evidence>
<reference evidence="7 8" key="1">
    <citation type="submission" date="2017-06" db="EMBL/GenBank/DDBJ databases">
        <title>Genome sequencing of cyanobaciteial culture collection at National Institute for Environmental Studies (NIES).</title>
        <authorList>
            <person name="Hirose Y."/>
            <person name="Shimura Y."/>
            <person name="Fujisawa T."/>
            <person name="Nakamura Y."/>
            <person name="Kawachi M."/>
        </authorList>
    </citation>
    <scope>NUCLEOTIDE SEQUENCE [LARGE SCALE GENOMIC DNA]</scope>
    <source>
        <strain evidence="7 8">NIES-23</strain>
    </source>
</reference>
<feature type="transmembrane region" description="Helical" evidence="6">
    <location>
        <begin position="12"/>
        <end position="34"/>
    </location>
</feature>
<keyword evidence="4 6" id="KW-1133">Transmembrane helix</keyword>
<comment type="similarity">
    <text evidence="2">Belongs to the autoinducer-2 exporter (AI-2E) (TC 2.A.86) family.</text>
</comment>
<dbReference type="InterPro" id="IPR002549">
    <property type="entry name" value="AI-2E-like"/>
</dbReference>
<comment type="subcellular location">
    <subcellularLocation>
        <location evidence="1">Membrane</location>
        <topology evidence="1">Multi-pass membrane protein</topology>
    </subcellularLocation>
</comment>
<evidence type="ECO:0000256" key="5">
    <source>
        <dbReference type="ARBA" id="ARBA00023136"/>
    </source>
</evidence>
<keyword evidence="3 6" id="KW-0812">Transmembrane</keyword>
<evidence type="ECO:0000256" key="6">
    <source>
        <dbReference type="SAM" id="Phobius"/>
    </source>
</evidence>
<evidence type="ECO:0000256" key="3">
    <source>
        <dbReference type="ARBA" id="ARBA00022692"/>
    </source>
</evidence>